<evidence type="ECO:0000256" key="6">
    <source>
        <dbReference type="ARBA" id="ARBA00023212"/>
    </source>
</evidence>
<evidence type="ECO:0000256" key="7">
    <source>
        <dbReference type="ARBA" id="ARBA00023273"/>
    </source>
</evidence>
<evidence type="ECO:0000256" key="1">
    <source>
        <dbReference type="ARBA" id="ARBA00004120"/>
    </source>
</evidence>
<dbReference type="GO" id="GO:0005930">
    <property type="term" value="C:axoneme"/>
    <property type="evidence" value="ECO:0007669"/>
    <property type="project" value="UniProtKB-SubCell"/>
</dbReference>
<dbReference type="GO" id="GO:0036064">
    <property type="term" value="C:ciliary basal body"/>
    <property type="evidence" value="ECO:0007669"/>
    <property type="project" value="TreeGrafter"/>
</dbReference>
<organism evidence="12 13">
    <name type="scientific">Caerostris darwini</name>
    <dbReference type="NCBI Taxonomy" id="1538125"/>
    <lineage>
        <taxon>Eukaryota</taxon>
        <taxon>Metazoa</taxon>
        <taxon>Ecdysozoa</taxon>
        <taxon>Arthropoda</taxon>
        <taxon>Chelicerata</taxon>
        <taxon>Arachnida</taxon>
        <taxon>Araneae</taxon>
        <taxon>Araneomorphae</taxon>
        <taxon>Entelegynae</taxon>
        <taxon>Araneoidea</taxon>
        <taxon>Araneidae</taxon>
        <taxon>Caerostris</taxon>
    </lineage>
</organism>
<dbReference type="InterPro" id="IPR040468">
    <property type="entry name" value="TRAF3IP1_N"/>
</dbReference>
<dbReference type="Pfam" id="PF10243">
    <property type="entry name" value="MIP-T3"/>
    <property type="match status" value="1"/>
</dbReference>
<evidence type="ECO:0000256" key="9">
    <source>
        <dbReference type="ARBA" id="ARBA00070492"/>
    </source>
</evidence>
<keyword evidence="4" id="KW-0970">Cilium biogenesis/degradation</keyword>
<dbReference type="FunFam" id="1.10.418.50:FF:000001">
    <property type="entry name" value="TRAF3-interacting protein 1 isoform X1"/>
    <property type="match status" value="1"/>
</dbReference>
<evidence type="ECO:0000256" key="8">
    <source>
        <dbReference type="ARBA" id="ARBA00043971"/>
    </source>
</evidence>
<keyword evidence="7" id="KW-0966">Cell projection</keyword>
<dbReference type="GO" id="GO:0048731">
    <property type="term" value="P:system development"/>
    <property type="evidence" value="ECO:0007669"/>
    <property type="project" value="UniProtKB-ARBA"/>
</dbReference>
<dbReference type="InterPro" id="IPR018799">
    <property type="entry name" value="TRAF3IP1"/>
</dbReference>
<feature type="domain" description="TRAF3-interacting protein 1 N-terminal" evidence="11">
    <location>
        <begin position="9"/>
        <end position="119"/>
    </location>
</feature>
<feature type="compositionally biased region" description="Basic and acidic residues" evidence="10">
    <location>
        <begin position="144"/>
        <end position="164"/>
    </location>
</feature>
<sequence length="190" mass="21052">MAEEINPDVIKKTQEILGSVIKKPALTEKSLKKPPFRFLHDIITNVIKSTGFCKGLYTASELQSENVKDKESKIQFLQKAVDVLSLVTNQPVNLKPSKVVAGHDPQKTNLFLQILGTAIKNKLDSKEAVEKVLNGKIQTSPTKALKERRASLDRRGKGANEKSHSRSLTKTLDPVKKEKVKDGEKAKGEN</sequence>
<name>A0AAV4UEZ2_9ARAC</name>
<keyword evidence="3" id="KW-0963">Cytoplasm</keyword>
<comment type="similarity">
    <text evidence="8">Belongs to the TRAF3IP1 family.</text>
</comment>
<evidence type="ECO:0000256" key="5">
    <source>
        <dbReference type="ARBA" id="ARBA00023054"/>
    </source>
</evidence>
<evidence type="ECO:0000256" key="4">
    <source>
        <dbReference type="ARBA" id="ARBA00022794"/>
    </source>
</evidence>
<proteinExistence type="inferred from homology"/>
<dbReference type="GO" id="GO:0008017">
    <property type="term" value="F:microtubule binding"/>
    <property type="evidence" value="ECO:0007669"/>
    <property type="project" value="InterPro"/>
</dbReference>
<feature type="compositionally biased region" description="Basic and acidic residues" evidence="10">
    <location>
        <begin position="173"/>
        <end position="190"/>
    </location>
</feature>
<comment type="subcellular location">
    <subcellularLocation>
        <location evidence="2">Cytoplasm</location>
        <location evidence="2">Cytoskeleton</location>
        <location evidence="2">Cilium axoneme</location>
    </subcellularLocation>
    <subcellularLocation>
        <location evidence="1">Cytoplasm</location>
        <location evidence="1">Cytoskeleton</location>
        <location evidence="1">Cilium basal body</location>
    </subcellularLocation>
</comment>
<dbReference type="Proteomes" id="UP001054837">
    <property type="component" value="Unassembled WGS sequence"/>
</dbReference>
<evidence type="ECO:0000313" key="12">
    <source>
        <dbReference type="EMBL" id="GIY56351.1"/>
    </source>
</evidence>
<evidence type="ECO:0000256" key="3">
    <source>
        <dbReference type="ARBA" id="ARBA00022490"/>
    </source>
</evidence>
<feature type="region of interest" description="Disordered" evidence="10">
    <location>
        <begin position="140"/>
        <end position="190"/>
    </location>
</feature>
<dbReference type="GO" id="GO:0042073">
    <property type="term" value="P:intraciliary transport"/>
    <property type="evidence" value="ECO:0007669"/>
    <property type="project" value="TreeGrafter"/>
</dbReference>
<dbReference type="AlphaFoldDB" id="A0AAV4UEZ2"/>
<dbReference type="GO" id="GO:0070507">
    <property type="term" value="P:regulation of microtubule cytoskeleton organization"/>
    <property type="evidence" value="ECO:0007669"/>
    <property type="project" value="TreeGrafter"/>
</dbReference>
<keyword evidence="6" id="KW-0206">Cytoskeleton</keyword>
<keyword evidence="13" id="KW-1185">Reference proteome</keyword>
<dbReference type="Gene3D" id="1.10.418.50">
    <property type="entry name" value="Microtubule-binding protein MIP-T3"/>
    <property type="match status" value="1"/>
</dbReference>
<reference evidence="12 13" key="1">
    <citation type="submission" date="2021-06" db="EMBL/GenBank/DDBJ databases">
        <title>Caerostris darwini draft genome.</title>
        <authorList>
            <person name="Kono N."/>
            <person name="Arakawa K."/>
        </authorList>
    </citation>
    <scope>NUCLEOTIDE SEQUENCE [LARGE SCALE GENOMIC DNA]</scope>
</reference>
<dbReference type="PANTHER" id="PTHR31363:SF0">
    <property type="entry name" value="TRAF3-INTERACTING PROTEIN 1"/>
    <property type="match status" value="1"/>
</dbReference>
<evidence type="ECO:0000256" key="10">
    <source>
        <dbReference type="SAM" id="MobiDB-lite"/>
    </source>
</evidence>
<comment type="caution">
    <text evidence="12">The sequence shown here is derived from an EMBL/GenBank/DDBJ whole genome shotgun (WGS) entry which is preliminary data.</text>
</comment>
<dbReference type="GO" id="GO:0048513">
    <property type="term" value="P:animal organ development"/>
    <property type="evidence" value="ECO:0007669"/>
    <property type="project" value="UniProtKB-ARBA"/>
</dbReference>
<dbReference type="GO" id="GO:0030992">
    <property type="term" value="C:intraciliary transport particle B"/>
    <property type="evidence" value="ECO:0007669"/>
    <property type="project" value="TreeGrafter"/>
</dbReference>
<dbReference type="EMBL" id="BPLQ01011193">
    <property type="protein sequence ID" value="GIY56351.1"/>
    <property type="molecule type" value="Genomic_DNA"/>
</dbReference>
<dbReference type="InterPro" id="IPR042576">
    <property type="entry name" value="TRAF3IP1_N_sf"/>
</dbReference>
<keyword evidence="5" id="KW-0175">Coiled coil</keyword>
<accession>A0AAV4UEZ2</accession>
<evidence type="ECO:0000256" key="2">
    <source>
        <dbReference type="ARBA" id="ARBA00004430"/>
    </source>
</evidence>
<dbReference type="PANTHER" id="PTHR31363">
    <property type="entry name" value="TRAF3-INTERACTING PROTEIN 1"/>
    <property type="match status" value="1"/>
</dbReference>
<evidence type="ECO:0000313" key="13">
    <source>
        <dbReference type="Proteomes" id="UP001054837"/>
    </source>
</evidence>
<protein>
    <recommendedName>
        <fullName evidence="9">TRAF3-interacting protein 1</fullName>
    </recommendedName>
</protein>
<evidence type="ECO:0000259" key="11">
    <source>
        <dbReference type="Pfam" id="PF10243"/>
    </source>
</evidence>
<dbReference type="GO" id="GO:0060271">
    <property type="term" value="P:cilium assembly"/>
    <property type="evidence" value="ECO:0007669"/>
    <property type="project" value="TreeGrafter"/>
</dbReference>
<gene>
    <name evidence="12" type="primary">traf3ip1</name>
    <name evidence="12" type="ORF">CDAR_597721</name>
</gene>